<name>A0AAW4XZS1_9BURK</name>
<organism evidence="3 4">
    <name type="scientific">Comamonas koreensis</name>
    <dbReference type="NCBI Taxonomy" id="160825"/>
    <lineage>
        <taxon>Bacteria</taxon>
        <taxon>Pseudomonadati</taxon>
        <taxon>Pseudomonadota</taxon>
        <taxon>Betaproteobacteria</taxon>
        <taxon>Burkholderiales</taxon>
        <taxon>Comamonadaceae</taxon>
        <taxon>Comamonas</taxon>
    </lineage>
</organism>
<gene>
    <name evidence="3" type="ORF">LPW39_13515</name>
</gene>
<dbReference type="GO" id="GO:0005737">
    <property type="term" value="C:cytoplasm"/>
    <property type="evidence" value="ECO:0007669"/>
    <property type="project" value="TreeGrafter"/>
</dbReference>
<dbReference type="SUPFAM" id="SSF51905">
    <property type="entry name" value="FAD/NAD(P)-binding domain"/>
    <property type="match status" value="1"/>
</dbReference>
<dbReference type="PANTHER" id="PTHR13847:SF289">
    <property type="entry name" value="GLYCINE OXIDASE"/>
    <property type="match status" value="1"/>
</dbReference>
<dbReference type="PANTHER" id="PTHR13847">
    <property type="entry name" value="SARCOSINE DEHYDROGENASE-RELATED"/>
    <property type="match status" value="1"/>
</dbReference>
<dbReference type="Gene3D" id="3.30.9.10">
    <property type="entry name" value="D-Amino Acid Oxidase, subunit A, domain 2"/>
    <property type="match status" value="1"/>
</dbReference>
<sequence length="386" mass="39704">MQAMMPATCILRQRCAERDLAWHHPTVHDFHPMPLLNPHPPSIPGRAKVIVVGGGVMGASAAWHLAKAGAAVTLVESNPDSRSTATASSLGWVGASASSPSDNPAAFALRLKALEAFAALEGQLGPLPIATRGTLLWLSNEEETAAMIAEHQSSGTRMERLLRAQISDKEPMLAQAPPLAAWAPDDFALEPAAFARQLLAGAQDLGASMLQGTVDAVEVTGSRVSGISVGGQRLTADTVVLANGLGAQALASTAGVHLPIYPSPAVLLRFGLETHGLRHLLCAEDLELRPSLGGGLVSAADYPDNAESGFPALAARSAEAIAHLLGLTAAPALVSIAAAQRPMTTDGTPLCAYVGEIDGLFALVAHPGVILAPFLGQLCATSVLDA</sequence>
<dbReference type="Proteomes" id="UP001199260">
    <property type="component" value="Unassembled WGS sequence"/>
</dbReference>
<dbReference type="Gene3D" id="3.50.50.60">
    <property type="entry name" value="FAD/NAD(P)-binding domain"/>
    <property type="match status" value="1"/>
</dbReference>
<keyword evidence="1" id="KW-0560">Oxidoreductase</keyword>
<dbReference type="AlphaFoldDB" id="A0AAW4XZS1"/>
<protein>
    <submittedName>
        <fullName evidence="3">FAD-binding oxidoreductase</fullName>
    </submittedName>
</protein>
<dbReference type="InterPro" id="IPR036188">
    <property type="entry name" value="FAD/NAD-bd_sf"/>
</dbReference>
<proteinExistence type="predicted"/>
<dbReference type="Pfam" id="PF01266">
    <property type="entry name" value="DAO"/>
    <property type="match status" value="1"/>
</dbReference>
<comment type="caution">
    <text evidence="3">The sequence shown here is derived from an EMBL/GenBank/DDBJ whole genome shotgun (WGS) entry which is preliminary data.</text>
</comment>
<evidence type="ECO:0000256" key="1">
    <source>
        <dbReference type="ARBA" id="ARBA00023002"/>
    </source>
</evidence>
<keyword evidence="4" id="KW-1185">Reference proteome</keyword>
<evidence type="ECO:0000313" key="3">
    <source>
        <dbReference type="EMBL" id="MCD2166146.1"/>
    </source>
</evidence>
<evidence type="ECO:0000313" key="4">
    <source>
        <dbReference type="Proteomes" id="UP001199260"/>
    </source>
</evidence>
<feature type="domain" description="FAD dependent oxidoreductase" evidence="2">
    <location>
        <begin position="48"/>
        <end position="380"/>
    </location>
</feature>
<dbReference type="InterPro" id="IPR006076">
    <property type="entry name" value="FAD-dep_OxRdtase"/>
</dbReference>
<evidence type="ECO:0000259" key="2">
    <source>
        <dbReference type="Pfam" id="PF01266"/>
    </source>
</evidence>
<dbReference type="EMBL" id="JAJNCT010000014">
    <property type="protein sequence ID" value="MCD2166146.1"/>
    <property type="molecule type" value="Genomic_DNA"/>
</dbReference>
<dbReference type="RefSeq" id="WP_230775730.1">
    <property type="nucleotide sequence ID" value="NZ_JAJNCT010000014.1"/>
</dbReference>
<dbReference type="GO" id="GO:0016491">
    <property type="term" value="F:oxidoreductase activity"/>
    <property type="evidence" value="ECO:0007669"/>
    <property type="project" value="UniProtKB-KW"/>
</dbReference>
<accession>A0AAW4XZS1</accession>
<reference evidence="3 4" key="1">
    <citation type="submission" date="2021-11" db="EMBL/GenBank/DDBJ databases">
        <title>Genome sequence.</title>
        <authorList>
            <person name="Sun Q."/>
        </authorList>
    </citation>
    <scope>NUCLEOTIDE SEQUENCE [LARGE SCALE GENOMIC DNA]</scope>
    <source>
        <strain evidence="3 4">KCTC 12005</strain>
    </source>
</reference>